<protein>
    <submittedName>
        <fullName evidence="1">Uncharacterized protein</fullName>
    </submittedName>
</protein>
<reference evidence="2" key="1">
    <citation type="journal article" date="2022" name="Mol. Ecol. Resour.">
        <title>The genomes of chicory, endive, great burdock and yacon provide insights into Asteraceae palaeo-polyploidization history and plant inulin production.</title>
        <authorList>
            <person name="Fan W."/>
            <person name="Wang S."/>
            <person name="Wang H."/>
            <person name="Wang A."/>
            <person name="Jiang F."/>
            <person name="Liu H."/>
            <person name="Zhao H."/>
            <person name="Xu D."/>
            <person name="Zhang Y."/>
        </authorList>
    </citation>
    <scope>NUCLEOTIDE SEQUENCE [LARGE SCALE GENOMIC DNA]</scope>
    <source>
        <strain evidence="2">cv. Niubang</strain>
    </source>
</reference>
<dbReference type="Proteomes" id="UP001055879">
    <property type="component" value="Linkage Group LG10"/>
</dbReference>
<accession>A0ACB8ZKH0</accession>
<keyword evidence="2" id="KW-1185">Reference proteome</keyword>
<dbReference type="EMBL" id="CM042056">
    <property type="protein sequence ID" value="KAI3698052.1"/>
    <property type="molecule type" value="Genomic_DNA"/>
</dbReference>
<evidence type="ECO:0000313" key="1">
    <source>
        <dbReference type="EMBL" id="KAI3698052.1"/>
    </source>
</evidence>
<gene>
    <name evidence="1" type="ORF">L6452_31162</name>
</gene>
<sequence length="87" mass="9197">MVSCGYIVITADPITRDTEASFTISVYTGIIKESGNNAGGTEDDLFSDVVTEFSDSGISVGATKLLDSPIEVGKAYDNLEVCRRNVG</sequence>
<name>A0ACB8ZKH0_ARCLA</name>
<organism evidence="1 2">
    <name type="scientific">Arctium lappa</name>
    <name type="common">Greater burdock</name>
    <name type="synonym">Lappa major</name>
    <dbReference type="NCBI Taxonomy" id="4217"/>
    <lineage>
        <taxon>Eukaryota</taxon>
        <taxon>Viridiplantae</taxon>
        <taxon>Streptophyta</taxon>
        <taxon>Embryophyta</taxon>
        <taxon>Tracheophyta</taxon>
        <taxon>Spermatophyta</taxon>
        <taxon>Magnoliopsida</taxon>
        <taxon>eudicotyledons</taxon>
        <taxon>Gunneridae</taxon>
        <taxon>Pentapetalae</taxon>
        <taxon>asterids</taxon>
        <taxon>campanulids</taxon>
        <taxon>Asterales</taxon>
        <taxon>Asteraceae</taxon>
        <taxon>Carduoideae</taxon>
        <taxon>Cardueae</taxon>
        <taxon>Arctiinae</taxon>
        <taxon>Arctium</taxon>
    </lineage>
</organism>
<proteinExistence type="predicted"/>
<comment type="caution">
    <text evidence="1">The sequence shown here is derived from an EMBL/GenBank/DDBJ whole genome shotgun (WGS) entry which is preliminary data.</text>
</comment>
<evidence type="ECO:0000313" key="2">
    <source>
        <dbReference type="Proteomes" id="UP001055879"/>
    </source>
</evidence>
<reference evidence="1 2" key="2">
    <citation type="journal article" date="2022" name="Mol. Ecol. Resour.">
        <title>The genomes of chicory, endive, great burdock and yacon provide insights into Asteraceae paleo-polyploidization history and plant inulin production.</title>
        <authorList>
            <person name="Fan W."/>
            <person name="Wang S."/>
            <person name="Wang H."/>
            <person name="Wang A."/>
            <person name="Jiang F."/>
            <person name="Liu H."/>
            <person name="Zhao H."/>
            <person name="Xu D."/>
            <person name="Zhang Y."/>
        </authorList>
    </citation>
    <scope>NUCLEOTIDE SEQUENCE [LARGE SCALE GENOMIC DNA]</scope>
    <source>
        <strain evidence="2">cv. Niubang</strain>
    </source>
</reference>